<dbReference type="RefSeq" id="XP_003059954.1">
    <property type="nucleotide sequence ID" value="XM_003059908.1"/>
</dbReference>
<protein>
    <submittedName>
        <fullName evidence="2">Predicted protein</fullName>
    </submittedName>
</protein>
<organism evidence="3">
    <name type="scientific">Micromonas pusilla (strain CCMP1545)</name>
    <name type="common">Picoplanktonic green alga</name>
    <dbReference type="NCBI Taxonomy" id="564608"/>
    <lineage>
        <taxon>Eukaryota</taxon>
        <taxon>Viridiplantae</taxon>
        <taxon>Chlorophyta</taxon>
        <taxon>Mamiellophyceae</taxon>
        <taxon>Mamiellales</taxon>
        <taxon>Mamiellaceae</taxon>
        <taxon>Micromonas</taxon>
    </lineage>
</organism>
<dbReference type="GeneID" id="9685119"/>
<sequence length="224" mass="23469">MLSVKTAKAGAGEEMGCNRAGARAVKVGFGKKNTKNGPKSSAAKTRTVAGTMSDAESMHRHGTVGPGVNKNDAMVLLLPEDAYVDGPATAEGALNRKKPSDDVAVLAAKTALLRACGDADERALTNDGPSPSLMCAVRVATANDTEVIALAEGLYAFDPERDERDDEYDQDGNKARSIRTTLAGPRATDRGFFDPDAPRRLSSTNQLTLPRTPTPTSVVASRGP</sequence>
<feature type="compositionally biased region" description="Polar residues" evidence="1">
    <location>
        <begin position="201"/>
        <end position="224"/>
    </location>
</feature>
<evidence type="ECO:0000256" key="1">
    <source>
        <dbReference type="SAM" id="MobiDB-lite"/>
    </source>
</evidence>
<evidence type="ECO:0000313" key="3">
    <source>
        <dbReference type="Proteomes" id="UP000001876"/>
    </source>
</evidence>
<name>C1MWN3_MICPC</name>
<feature type="compositionally biased region" description="Basic and acidic residues" evidence="1">
    <location>
        <begin position="187"/>
        <end position="199"/>
    </location>
</feature>
<dbReference type="KEGG" id="mpp:MICPUCDRAFT_65246"/>
<proteinExistence type="predicted"/>
<feature type="region of interest" description="Disordered" evidence="1">
    <location>
        <begin position="161"/>
        <end position="224"/>
    </location>
</feature>
<gene>
    <name evidence="2" type="ORF">MICPUCDRAFT_65246</name>
</gene>
<evidence type="ECO:0000313" key="2">
    <source>
        <dbReference type="EMBL" id="EEH55906.1"/>
    </source>
</evidence>
<reference evidence="2 3" key="1">
    <citation type="journal article" date="2009" name="Science">
        <title>Green evolution and dynamic adaptations revealed by genomes of the marine picoeukaryotes Micromonas.</title>
        <authorList>
            <person name="Worden A.Z."/>
            <person name="Lee J.H."/>
            <person name="Mock T."/>
            <person name="Rouze P."/>
            <person name="Simmons M.P."/>
            <person name="Aerts A.L."/>
            <person name="Allen A.E."/>
            <person name="Cuvelier M.L."/>
            <person name="Derelle E."/>
            <person name="Everett M.V."/>
            <person name="Foulon E."/>
            <person name="Grimwood J."/>
            <person name="Gundlach H."/>
            <person name="Henrissat B."/>
            <person name="Napoli C."/>
            <person name="McDonald S.M."/>
            <person name="Parker M.S."/>
            <person name="Rombauts S."/>
            <person name="Salamov A."/>
            <person name="Von Dassow P."/>
            <person name="Badger J.H."/>
            <person name="Coutinho P.M."/>
            <person name="Demir E."/>
            <person name="Dubchak I."/>
            <person name="Gentemann C."/>
            <person name="Eikrem W."/>
            <person name="Gready J.E."/>
            <person name="John U."/>
            <person name="Lanier W."/>
            <person name="Lindquist E.A."/>
            <person name="Lucas S."/>
            <person name="Mayer K.F."/>
            <person name="Moreau H."/>
            <person name="Not F."/>
            <person name="Otillar R."/>
            <person name="Panaud O."/>
            <person name="Pangilinan J."/>
            <person name="Paulsen I."/>
            <person name="Piegu B."/>
            <person name="Poliakov A."/>
            <person name="Robbens S."/>
            <person name="Schmutz J."/>
            <person name="Toulza E."/>
            <person name="Wyss T."/>
            <person name="Zelensky A."/>
            <person name="Zhou K."/>
            <person name="Armbrust E.V."/>
            <person name="Bhattacharya D."/>
            <person name="Goodenough U.W."/>
            <person name="Van de Peer Y."/>
            <person name="Grigoriev I.V."/>
        </authorList>
    </citation>
    <scope>NUCLEOTIDE SEQUENCE [LARGE SCALE GENOMIC DNA]</scope>
    <source>
        <strain evidence="2 3">CCMP1545</strain>
    </source>
</reference>
<keyword evidence="3" id="KW-1185">Reference proteome</keyword>
<dbReference type="EMBL" id="GG663741">
    <property type="protein sequence ID" value="EEH55906.1"/>
    <property type="molecule type" value="Genomic_DNA"/>
</dbReference>
<dbReference type="AlphaFoldDB" id="C1MWN3"/>
<accession>C1MWN3</accession>
<dbReference type="Proteomes" id="UP000001876">
    <property type="component" value="Unassembled WGS sequence"/>
</dbReference>